<dbReference type="PANTHER" id="PTHR43135">
    <property type="entry name" value="ALPHA-D-RIBOSE 1-METHYLPHOSPHONATE 5-TRIPHOSPHATE DIPHOSPHATASE"/>
    <property type="match status" value="1"/>
</dbReference>
<dbReference type="Pfam" id="PF01979">
    <property type="entry name" value="Amidohydro_1"/>
    <property type="match status" value="1"/>
</dbReference>
<reference evidence="2 3" key="1">
    <citation type="submission" date="2007-04" db="EMBL/GenBank/DDBJ databases">
        <authorList>
            <person name="Fulton L."/>
            <person name="Clifton S."/>
            <person name="Fulton B."/>
            <person name="Xu J."/>
            <person name="Minx P."/>
            <person name="Pepin K.H."/>
            <person name="Johnson M."/>
            <person name="Thiruvilangam P."/>
            <person name="Bhonagiri V."/>
            <person name="Nash W.E."/>
            <person name="Mardis E.R."/>
            <person name="Wilson R.K."/>
        </authorList>
    </citation>
    <scope>NUCLEOTIDE SEQUENCE [LARGE SCALE GENOMIC DNA]</scope>
    <source>
        <strain evidence="2 3">ATCC 29799</strain>
    </source>
</reference>
<dbReference type="InterPro" id="IPR051781">
    <property type="entry name" value="Metallo-dep_Hydrolase"/>
</dbReference>
<keyword evidence="2" id="KW-0378">Hydrolase</keyword>
<dbReference type="PANTHER" id="PTHR43135:SF3">
    <property type="entry name" value="ALPHA-D-RIBOSE 1-METHYLPHOSPHONATE 5-TRIPHOSPHATE DIPHOSPHATASE"/>
    <property type="match status" value="1"/>
</dbReference>
<dbReference type="Gene3D" id="2.30.40.10">
    <property type="entry name" value="Urease, subunit C, domain 1"/>
    <property type="match status" value="1"/>
</dbReference>
<dbReference type="AlphaFoldDB" id="A6NZU7"/>
<keyword evidence="3" id="KW-1185">Reference proteome</keyword>
<dbReference type="EMBL" id="AAXG02000034">
    <property type="protein sequence ID" value="EDM98449.1"/>
    <property type="molecule type" value="Genomic_DNA"/>
</dbReference>
<dbReference type="InterPro" id="IPR006680">
    <property type="entry name" value="Amidohydro-rel"/>
</dbReference>
<dbReference type="Proteomes" id="UP000003639">
    <property type="component" value="Unassembled WGS sequence"/>
</dbReference>
<evidence type="ECO:0000313" key="2">
    <source>
        <dbReference type="EMBL" id="EDM98449.1"/>
    </source>
</evidence>
<dbReference type="InterPro" id="IPR032466">
    <property type="entry name" value="Metal_Hydrolase"/>
</dbReference>
<dbReference type="InterPro" id="IPR011059">
    <property type="entry name" value="Metal-dep_hydrolase_composite"/>
</dbReference>
<protein>
    <submittedName>
        <fullName evidence="2">Amidohydrolase family protein</fullName>
    </submittedName>
</protein>
<dbReference type="CDD" id="cd01299">
    <property type="entry name" value="Met_dep_hydrolase_A"/>
    <property type="match status" value="1"/>
</dbReference>
<organism evidence="2 3">
    <name type="scientific">Pseudoflavonifractor capillosus ATCC 29799</name>
    <dbReference type="NCBI Taxonomy" id="411467"/>
    <lineage>
        <taxon>Bacteria</taxon>
        <taxon>Bacillati</taxon>
        <taxon>Bacillota</taxon>
        <taxon>Clostridia</taxon>
        <taxon>Eubacteriales</taxon>
        <taxon>Oscillospiraceae</taxon>
        <taxon>Pseudoflavonifractor</taxon>
    </lineage>
</organism>
<gene>
    <name evidence="2" type="ORF">BACCAP_03750</name>
</gene>
<dbReference type="SUPFAM" id="SSF51338">
    <property type="entry name" value="Composite domain of metallo-dependent hydrolases"/>
    <property type="match status" value="1"/>
</dbReference>
<dbReference type="STRING" id="411467.BACCAP_03750"/>
<sequence>MKLWLRKLLHIDREYTIIGTIIKRDGLGRLFFVGKRSGGTVRTTLIRCGKLFDGIREELQPGMEILVKDNRIEMVGKNLPVGEECRVVDLSDKTVTPGMIDAHVHADAFDNDKMFMETIFASSTYRALGTLHTLQHALRRGFTSIRVPGTIEPFDYGIADVARSIERGYFDGARLVYSFGALGTPGGHTDLSQRLYQNPLLAELYTSKVQGLGNGADFFRGAVRQQVKYGAQFIKIMASGGFASPNDSPEDKQLTDEEFAAIIDTAHALGKPCTAHVYAPYVMQCLLDLGIDGMEHGSLMDEETAERFEKSGTYLVPTFLPYDEIVHPDEEKLAKKEPGFQQKLRIYQKRLQDSREIIRKSNIRLGYGTDLVAVYQPYENGREYACWLRSGMDPFRALKAATSVNAQILGLDQVGTIEPGKLADIAAWNRDLLTDENALLDCAFVMKDGVEYETECGLDG</sequence>
<evidence type="ECO:0000313" key="3">
    <source>
        <dbReference type="Proteomes" id="UP000003639"/>
    </source>
</evidence>
<reference evidence="2 3" key="2">
    <citation type="submission" date="2007-06" db="EMBL/GenBank/DDBJ databases">
        <title>Draft genome sequence of Pseudoflavonifractor capillosus ATCC 29799.</title>
        <authorList>
            <person name="Sudarsanam P."/>
            <person name="Ley R."/>
            <person name="Guruge J."/>
            <person name="Turnbaugh P.J."/>
            <person name="Mahowald M."/>
            <person name="Liep D."/>
            <person name="Gordon J."/>
        </authorList>
    </citation>
    <scope>NUCLEOTIDE SEQUENCE [LARGE SCALE GENOMIC DNA]</scope>
    <source>
        <strain evidence="2 3">ATCC 29799</strain>
    </source>
</reference>
<dbReference type="InterPro" id="IPR057744">
    <property type="entry name" value="OTAase-like"/>
</dbReference>
<feature type="domain" description="Amidohydrolase-related" evidence="1">
    <location>
        <begin position="94"/>
        <end position="435"/>
    </location>
</feature>
<proteinExistence type="predicted"/>
<evidence type="ECO:0000259" key="1">
    <source>
        <dbReference type="Pfam" id="PF01979"/>
    </source>
</evidence>
<dbReference type="SUPFAM" id="SSF51556">
    <property type="entry name" value="Metallo-dependent hydrolases"/>
    <property type="match status" value="1"/>
</dbReference>
<accession>A6NZU7</accession>
<dbReference type="Gene3D" id="3.20.20.140">
    <property type="entry name" value="Metal-dependent hydrolases"/>
    <property type="match status" value="1"/>
</dbReference>
<dbReference type="eggNOG" id="COG1228">
    <property type="taxonomic scope" value="Bacteria"/>
</dbReference>
<comment type="caution">
    <text evidence="2">The sequence shown here is derived from an EMBL/GenBank/DDBJ whole genome shotgun (WGS) entry which is preliminary data.</text>
</comment>
<name>A6NZU7_9FIRM</name>
<dbReference type="GO" id="GO:0016810">
    <property type="term" value="F:hydrolase activity, acting on carbon-nitrogen (but not peptide) bonds"/>
    <property type="evidence" value="ECO:0007669"/>
    <property type="project" value="InterPro"/>
</dbReference>